<feature type="compositionally biased region" description="Basic and acidic residues" evidence="1">
    <location>
        <begin position="132"/>
        <end position="142"/>
    </location>
</feature>
<evidence type="ECO:0000313" key="2">
    <source>
        <dbReference type="EMBL" id="KAF6839526.1"/>
    </source>
</evidence>
<evidence type="ECO:0000313" key="3">
    <source>
        <dbReference type="Proteomes" id="UP000639643"/>
    </source>
</evidence>
<feature type="region of interest" description="Disordered" evidence="1">
    <location>
        <begin position="1"/>
        <end position="27"/>
    </location>
</feature>
<dbReference type="Proteomes" id="UP000639643">
    <property type="component" value="Unassembled WGS sequence"/>
</dbReference>
<dbReference type="EMBL" id="WIGM01000112">
    <property type="protein sequence ID" value="KAF6839526.1"/>
    <property type="molecule type" value="Genomic_DNA"/>
</dbReference>
<dbReference type="AlphaFoldDB" id="A0A8H6KYF2"/>
<keyword evidence="3" id="KW-1185">Reference proteome</keyword>
<sequence length="142" mass="15657">MAWNNYDGDMRSFSPETRRPPGVKGTLGLERPCKDVLAANYWETHRVETDKPGGEKFTDVTVQAGPSVGFPEVDIGNLAGPAADGNFSTGKEQTMSGRQQRKILQYVPTTEKSEREPDKRSPTTGHTAPSYGEERGYAGHQW</sequence>
<feature type="compositionally biased region" description="Polar residues" evidence="1">
    <location>
        <begin position="86"/>
        <end position="98"/>
    </location>
</feature>
<accession>A0A8H6KYF2</accession>
<protein>
    <submittedName>
        <fullName evidence="2">Uncharacterized protein</fullName>
    </submittedName>
</protein>
<name>A0A8H6KYF2_9PEZI</name>
<feature type="region of interest" description="Disordered" evidence="1">
    <location>
        <begin position="71"/>
        <end position="142"/>
    </location>
</feature>
<comment type="caution">
    <text evidence="2">The sequence shown here is derived from an EMBL/GenBank/DDBJ whole genome shotgun (WGS) entry which is preliminary data.</text>
</comment>
<proteinExistence type="predicted"/>
<organism evidence="2 3">
    <name type="scientific">Colletotrichum musicola</name>
    <dbReference type="NCBI Taxonomy" id="2175873"/>
    <lineage>
        <taxon>Eukaryota</taxon>
        <taxon>Fungi</taxon>
        <taxon>Dikarya</taxon>
        <taxon>Ascomycota</taxon>
        <taxon>Pezizomycotina</taxon>
        <taxon>Sordariomycetes</taxon>
        <taxon>Hypocreomycetidae</taxon>
        <taxon>Glomerellales</taxon>
        <taxon>Glomerellaceae</taxon>
        <taxon>Colletotrichum</taxon>
        <taxon>Colletotrichum orchidearum species complex</taxon>
    </lineage>
</organism>
<evidence type="ECO:0000256" key="1">
    <source>
        <dbReference type="SAM" id="MobiDB-lite"/>
    </source>
</evidence>
<gene>
    <name evidence="2" type="ORF">CMUS01_04236</name>
</gene>
<reference evidence="2" key="1">
    <citation type="journal article" date="2020" name="Phytopathology">
        <title>Genome Sequence Resources of Colletotrichum truncatum, C. plurivorum, C. musicola, and C. sojae: Four Species Pathogenic to Soybean (Glycine max).</title>
        <authorList>
            <person name="Rogerio F."/>
            <person name="Boufleur T.R."/>
            <person name="Ciampi-Guillardi M."/>
            <person name="Sukno S.A."/>
            <person name="Thon M.R."/>
            <person name="Massola Junior N.S."/>
            <person name="Baroncelli R."/>
        </authorList>
    </citation>
    <scope>NUCLEOTIDE SEQUENCE</scope>
    <source>
        <strain evidence="2">LFN0074</strain>
    </source>
</reference>
<feature type="compositionally biased region" description="Basic and acidic residues" evidence="1">
    <location>
        <begin position="111"/>
        <end position="121"/>
    </location>
</feature>